<dbReference type="SUPFAM" id="SSF50630">
    <property type="entry name" value="Acid proteases"/>
    <property type="match status" value="1"/>
</dbReference>
<accession>A0A814EKR3</accession>
<dbReference type="InterPro" id="IPR053134">
    <property type="entry name" value="RNA-dir_DNA_polymerase"/>
</dbReference>
<dbReference type="Gene3D" id="2.40.70.10">
    <property type="entry name" value="Acid Proteases"/>
    <property type="match status" value="1"/>
</dbReference>
<protein>
    <recommendedName>
        <fullName evidence="1">Reverse transcriptase domain-containing protein</fullName>
    </recommendedName>
</protein>
<comment type="caution">
    <text evidence="2">The sequence shown here is derived from an EMBL/GenBank/DDBJ whole genome shotgun (WGS) entry which is preliminary data.</text>
</comment>
<dbReference type="SUPFAM" id="SSF56672">
    <property type="entry name" value="DNA/RNA polymerases"/>
    <property type="match status" value="1"/>
</dbReference>
<dbReference type="Gene3D" id="3.30.70.270">
    <property type="match status" value="1"/>
</dbReference>
<dbReference type="AlphaFoldDB" id="A0A814EKR3"/>
<dbReference type="Pfam" id="PF13975">
    <property type="entry name" value="gag-asp_proteas"/>
    <property type="match status" value="1"/>
</dbReference>
<dbReference type="Gene3D" id="3.10.10.10">
    <property type="entry name" value="HIV Type 1 Reverse Transcriptase, subunit A, domain 1"/>
    <property type="match status" value="1"/>
</dbReference>
<organism evidence="2 3">
    <name type="scientific">Brachionus calyciflorus</name>
    <dbReference type="NCBI Taxonomy" id="104777"/>
    <lineage>
        <taxon>Eukaryota</taxon>
        <taxon>Metazoa</taxon>
        <taxon>Spiralia</taxon>
        <taxon>Gnathifera</taxon>
        <taxon>Rotifera</taxon>
        <taxon>Eurotatoria</taxon>
        <taxon>Monogononta</taxon>
        <taxon>Pseudotrocha</taxon>
        <taxon>Ploima</taxon>
        <taxon>Brachionidae</taxon>
        <taxon>Brachionus</taxon>
    </lineage>
</organism>
<dbReference type="InterPro" id="IPR043128">
    <property type="entry name" value="Rev_trsase/Diguanyl_cyclase"/>
</dbReference>
<dbReference type="PROSITE" id="PS50878">
    <property type="entry name" value="RT_POL"/>
    <property type="match status" value="1"/>
</dbReference>
<name>A0A814EKR3_9BILA</name>
<dbReference type="CDD" id="cd01647">
    <property type="entry name" value="RT_LTR"/>
    <property type="match status" value="1"/>
</dbReference>
<dbReference type="EMBL" id="CAJNOC010003097">
    <property type="protein sequence ID" value="CAF0967603.1"/>
    <property type="molecule type" value="Genomic_DNA"/>
</dbReference>
<dbReference type="Proteomes" id="UP000663879">
    <property type="component" value="Unassembled WGS sequence"/>
</dbReference>
<dbReference type="InterPro" id="IPR043502">
    <property type="entry name" value="DNA/RNA_pol_sf"/>
</dbReference>
<dbReference type="PANTHER" id="PTHR24559">
    <property type="entry name" value="TRANSPOSON TY3-I GAG-POL POLYPROTEIN"/>
    <property type="match status" value="1"/>
</dbReference>
<dbReference type="PANTHER" id="PTHR24559:SF444">
    <property type="entry name" value="REVERSE TRANSCRIPTASE DOMAIN-CONTAINING PROTEIN"/>
    <property type="match status" value="1"/>
</dbReference>
<reference evidence="2" key="1">
    <citation type="submission" date="2021-02" db="EMBL/GenBank/DDBJ databases">
        <authorList>
            <person name="Nowell W R."/>
        </authorList>
    </citation>
    <scope>NUCLEOTIDE SEQUENCE</scope>
    <source>
        <strain evidence="2">Ploen Becks lab</strain>
    </source>
</reference>
<evidence type="ECO:0000313" key="2">
    <source>
        <dbReference type="EMBL" id="CAF0967603.1"/>
    </source>
</evidence>
<gene>
    <name evidence="2" type="ORF">OXX778_LOCUS14747</name>
</gene>
<dbReference type="InterPro" id="IPR000477">
    <property type="entry name" value="RT_dom"/>
</dbReference>
<evidence type="ECO:0000313" key="3">
    <source>
        <dbReference type="Proteomes" id="UP000663879"/>
    </source>
</evidence>
<proteinExistence type="predicted"/>
<feature type="non-terminal residue" evidence="2">
    <location>
        <position position="1"/>
    </location>
</feature>
<sequence>CNHNVMDCDGEYCSYSSNTVAEYSWMEEKNSKLIIRTRNDIFVMIDRNLQFHNIDYLANQIKENSISHNALLLDGIDLLSTFQANKPVNVVFDTGAIASVIGKTLTEKLNLKILPSDVKINTADGSAHSIIGVTENLSIKIDDIITEISFLVTNITTADVLLGLDWFNQTNATIDPVMRTLISNNRKKKLKDHFDEIDDEIQILSCTDDHFIEESINLYENININMSDNKDFNKFIDSNSNIFARNLTDIGLCKETSFKIETNTESPIMCNPYRQPISIINELKKEIEKMLEADIIQPGNAGTWASPAFLIKQKSGSRFIVDYRKLNALTKPFLNPIPRKDDILDKVSKGKIFSTLDLRKGYFQIPLDEQSRHKTGFVVPFGIYELKRVPFGLCNASAYFSRFMFNILGHLDFVQVYFDDIIIFSQNGEEHREHKYTS</sequence>
<evidence type="ECO:0000259" key="1">
    <source>
        <dbReference type="PROSITE" id="PS50878"/>
    </source>
</evidence>
<dbReference type="InterPro" id="IPR021109">
    <property type="entry name" value="Peptidase_aspartic_dom_sf"/>
</dbReference>
<dbReference type="Pfam" id="PF00078">
    <property type="entry name" value="RVT_1"/>
    <property type="match status" value="1"/>
</dbReference>
<feature type="domain" description="Reverse transcriptase" evidence="1">
    <location>
        <begin position="292"/>
        <end position="438"/>
    </location>
</feature>
<dbReference type="OrthoDB" id="2286242at2759"/>
<keyword evidence="3" id="KW-1185">Reference proteome</keyword>
<dbReference type="CDD" id="cd00303">
    <property type="entry name" value="retropepsin_like"/>
    <property type="match status" value="1"/>
</dbReference>